<evidence type="ECO:0000313" key="2">
    <source>
        <dbReference type="Proteomes" id="UP000652198"/>
    </source>
</evidence>
<comment type="caution">
    <text evidence="1">The sequence shown here is derived from an EMBL/GenBank/DDBJ whole genome shotgun (WGS) entry which is preliminary data.</text>
</comment>
<reference evidence="1 2" key="1">
    <citation type="submission" date="2019-11" db="EMBL/GenBank/DDBJ databases">
        <title>Metabolism of dissolved organic matter in forest soils.</title>
        <authorList>
            <person name="Cyle K.T."/>
            <person name="Wilhelm R.C."/>
            <person name="Martinez C.E."/>
        </authorList>
    </citation>
    <scope>NUCLEOTIDE SEQUENCE [LARGE SCALE GENOMIC DNA]</scope>
    <source>
        <strain evidence="1 2">1N</strain>
    </source>
</reference>
<dbReference type="EMBL" id="WOEY01000101">
    <property type="protein sequence ID" value="NPT44707.1"/>
    <property type="molecule type" value="Genomic_DNA"/>
</dbReference>
<name>A0ABX2BV11_9BURK</name>
<organism evidence="1 2">
    <name type="scientific">Paraburkholderia solitsugae</name>
    <dbReference type="NCBI Taxonomy" id="2675748"/>
    <lineage>
        <taxon>Bacteria</taxon>
        <taxon>Pseudomonadati</taxon>
        <taxon>Pseudomonadota</taxon>
        <taxon>Betaproteobacteria</taxon>
        <taxon>Burkholderiales</taxon>
        <taxon>Burkholderiaceae</taxon>
        <taxon>Paraburkholderia</taxon>
    </lineage>
</organism>
<evidence type="ECO:0000313" key="1">
    <source>
        <dbReference type="EMBL" id="NPT44707.1"/>
    </source>
</evidence>
<protein>
    <submittedName>
        <fullName evidence="1">Uncharacterized protein</fullName>
    </submittedName>
</protein>
<sequence length="88" mass="10029">MTYDGQGRLQPDLTFTSAFGKAELLMNVDGVGPPRFEQVVTKWPQAGQYEQPVWPNTRLAMRIDERPSYLDTVEKVGDSRSIPLFIDR</sequence>
<proteinExistence type="predicted"/>
<gene>
    <name evidence="1" type="ORF">GNZ12_26005</name>
</gene>
<accession>A0ABX2BV11</accession>
<keyword evidence="2" id="KW-1185">Reference proteome</keyword>
<dbReference type="Proteomes" id="UP000652198">
    <property type="component" value="Unassembled WGS sequence"/>
</dbReference>